<reference evidence="10" key="1">
    <citation type="journal article" date="2020" name="ISME J.">
        <title>Gammaproteobacteria mediating utilization of methyl-, sulfur- and petroleum organic compounds in deep ocean hydrothermal plumes.</title>
        <authorList>
            <person name="Zhou Z."/>
            <person name="Liu Y."/>
            <person name="Pan J."/>
            <person name="Cron B.R."/>
            <person name="Toner B.M."/>
            <person name="Anantharaman K."/>
            <person name="Breier J.A."/>
            <person name="Dick G.J."/>
            <person name="Li M."/>
        </authorList>
    </citation>
    <scope>NUCLEOTIDE SEQUENCE</scope>
    <source>
        <strain evidence="10">SZUA-1534</strain>
    </source>
</reference>
<keyword evidence="1" id="KW-0174">Coenzyme M biosynthesis</keyword>
<dbReference type="Pfam" id="PF02776">
    <property type="entry name" value="TPP_enzyme_N"/>
    <property type="match status" value="1"/>
</dbReference>
<keyword evidence="2" id="KW-0210">Decarboxylase</keyword>
<dbReference type="GO" id="GO:0050545">
    <property type="term" value="F:sulfopyruvate decarboxylase activity"/>
    <property type="evidence" value="ECO:0007669"/>
    <property type="project" value="UniProtKB-EC"/>
</dbReference>
<evidence type="ECO:0000256" key="4">
    <source>
        <dbReference type="ARBA" id="ARBA00037396"/>
    </source>
</evidence>
<dbReference type="PANTHER" id="PTHR42818">
    <property type="entry name" value="SULFOPYRUVATE DECARBOXYLASE SUBUNIT ALPHA"/>
    <property type="match status" value="1"/>
</dbReference>
<dbReference type="InterPro" id="IPR051818">
    <property type="entry name" value="TPP_dependent_decarboxylase"/>
</dbReference>
<comment type="function">
    <text evidence="4">Involved in the biosynthesis of the coenzyme M (2-mercaptoethanesulfonic acid). Catalyzes the decarboxylation of sulfopyruvate to sulfoacetaldehyde.</text>
</comment>
<evidence type="ECO:0000313" key="10">
    <source>
        <dbReference type="EMBL" id="HIQ31920.1"/>
    </source>
</evidence>
<comment type="pathway">
    <text evidence="5">Cofactor biosynthesis; coenzyme M biosynthesis; sulfoacetaldehyde from phosphoenolpyruvate and sulfite: step 4/4.</text>
</comment>
<evidence type="ECO:0000256" key="7">
    <source>
        <dbReference type="ARBA" id="ARBA00038875"/>
    </source>
</evidence>
<evidence type="ECO:0000256" key="8">
    <source>
        <dbReference type="ARBA" id="ARBA00048551"/>
    </source>
</evidence>
<evidence type="ECO:0000256" key="5">
    <source>
        <dbReference type="ARBA" id="ARBA00037914"/>
    </source>
</evidence>
<dbReference type="CDD" id="cd07035">
    <property type="entry name" value="TPP_PYR_POX_like"/>
    <property type="match status" value="1"/>
</dbReference>
<keyword evidence="10" id="KW-0670">Pyruvate</keyword>
<dbReference type="PANTHER" id="PTHR42818:SF1">
    <property type="entry name" value="SULFOPYRUVATE DECARBOXYLASE"/>
    <property type="match status" value="1"/>
</dbReference>
<dbReference type="GO" id="GO:0019295">
    <property type="term" value="P:coenzyme M biosynthetic process"/>
    <property type="evidence" value="ECO:0007669"/>
    <property type="project" value="UniProtKB-KW"/>
</dbReference>
<dbReference type="InterPro" id="IPR029061">
    <property type="entry name" value="THDP-binding"/>
</dbReference>
<dbReference type="NCBIfam" id="TIGR03845">
    <property type="entry name" value="sulfopyru_alph"/>
    <property type="match status" value="1"/>
</dbReference>
<feature type="domain" description="Thiamine pyrophosphate enzyme N-terminal TPP-binding" evidence="9">
    <location>
        <begin position="1"/>
        <end position="99"/>
    </location>
</feature>
<proteinExistence type="predicted"/>
<evidence type="ECO:0000256" key="2">
    <source>
        <dbReference type="ARBA" id="ARBA00022793"/>
    </source>
</evidence>
<dbReference type="SUPFAM" id="SSF52518">
    <property type="entry name" value="Thiamin diphosphate-binding fold (THDP-binding)"/>
    <property type="match status" value="1"/>
</dbReference>
<comment type="catalytic activity">
    <reaction evidence="8">
        <text>3-sulfopyruvate + H(+) = sulfoacetaldehyde + CO2</text>
        <dbReference type="Rhea" id="RHEA:20948"/>
        <dbReference type="ChEBI" id="CHEBI:15378"/>
        <dbReference type="ChEBI" id="CHEBI:16526"/>
        <dbReference type="ChEBI" id="CHEBI:57940"/>
        <dbReference type="ChEBI" id="CHEBI:58246"/>
        <dbReference type="EC" id="4.1.1.79"/>
    </reaction>
</comment>
<evidence type="ECO:0000256" key="1">
    <source>
        <dbReference type="ARBA" id="ARBA00022545"/>
    </source>
</evidence>
<name>A0A832ZXD5_9EURY</name>
<comment type="caution">
    <text evidence="10">The sequence shown here is derived from an EMBL/GenBank/DDBJ whole genome shotgun (WGS) entry which is preliminary data.</text>
</comment>
<evidence type="ECO:0000313" key="11">
    <source>
        <dbReference type="Proteomes" id="UP000623215"/>
    </source>
</evidence>
<gene>
    <name evidence="10" type="primary">comD</name>
    <name evidence="10" type="ORF">EYH55_00335</name>
</gene>
<keyword evidence="3 10" id="KW-0456">Lyase</keyword>
<comment type="subunit">
    <text evidence="6">Heterododecamer composed of 6 subunits alpha and 6 subunits beta.</text>
</comment>
<evidence type="ECO:0000256" key="6">
    <source>
        <dbReference type="ARBA" id="ARBA00038733"/>
    </source>
</evidence>
<dbReference type="Proteomes" id="UP000623215">
    <property type="component" value="Unassembled WGS sequence"/>
</dbReference>
<dbReference type="EC" id="4.1.1.79" evidence="7"/>
<dbReference type="InterPro" id="IPR012001">
    <property type="entry name" value="Thiamin_PyroP_enz_TPP-bd_dom"/>
</dbReference>
<dbReference type="EMBL" id="DQVW01000006">
    <property type="protein sequence ID" value="HIQ31920.1"/>
    <property type="molecule type" value="Genomic_DNA"/>
</dbReference>
<accession>A0A832ZXD5</accession>
<evidence type="ECO:0000256" key="3">
    <source>
        <dbReference type="ARBA" id="ARBA00023239"/>
    </source>
</evidence>
<dbReference type="GO" id="GO:0030976">
    <property type="term" value="F:thiamine pyrophosphate binding"/>
    <property type="evidence" value="ECO:0007669"/>
    <property type="project" value="InterPro"/>
</dbReference>
<sequence>MKGSLAIYKGIKDSNIDFVSGVPCVNLKNLISLIERDRDITYIPATREEEAVGICAGAHLAGRRCAILMQNSGLGNSINSIGSLCKVYQIPLLFVISHRGDLKEKIPAQVPMGRWTKKLLETIEMPYYCPKTPEEAYKIIKYGADYAHVIGYPVAVLFDALYWEYDSKGERL</sequence>
<dbReference type="InterPro" id="IPR022502">
    <property type="entry name" value="Sulfopyruvate_deCO2ase_alpha"/>
</dbReference>
<organism evidence="10 11">
    <name type="scientific">Methanothermococcus okinawensis</name>
    <dbReference type="NCBI Taxonomy" id="155863"/>
    <lineage>
        <taxon>Archaea</taxon>
        <taxon>Methanobacteriati</taxon>
        <taxon>Methanobacteriota</taxon>
        <taxon>Methanomada group</taxon>
        <taxon>Methanococci</taxon>
        <taxon>Methanococcales</taxon>
        <taxon>Methanococcaceae</taxon>
        <taxon>Methanothermococcus</taxon>
    </lineage>
</organism>
<dbReference type="AlphaFoldDB" id="A0A832ZXD5"/>
<protein>
    <recommendedName>
        <fullName evidence="7">sulfopyruvate decarboxylase</fullName>
        <ecNumber evidence="7">4.1.1.79</ecNumber>
    </recommendedName>
</protein>
<evidence type="ECO:0000259" key="9">
    <source>
        <dbReference type="Pfam" id="PF02776"/>
    </source>
</evidence>
<dbReference type="Gene3D" id="3.40.50.970">
    <property type="match status" value="1"/>
</dbReference>